<feature type="compositionally biased region" description="Polar residues" evidence="1">
    <location>
        <begin position="68"/>
        <end position="79"/>
    </location>
</feature>
<feature type="region of interest" description="Disordered" evidence="1">
    <location>
        <begin position="1"/>
        <end position="126"/>
    </location>
</feature>
<evidence type="ECO:0000313" key="3">
    <source>
        <dbReference type="Proteomes" id="UP001154252"/>
    </source>
</evidence>
<feature type="compositionally biased region" description="Polar residues" evidence="1">
    <location>
        <begin position="107"/>
        <end position="126"/>
    </location>
</feature>
<proteinExistence type="predicted"/>
<dbReference type="EMBL" id="CAJVRC010000876">
    <property type="protein sequence ID" value="CAG8902387.1"/>
    <property type="molecule type" value="Genomic_DNA"/>
</dbReference>
<feature type="region of interest" description="Disordered" evidence="1">
    <location>
        <begin position="145"/>
        <end position="164"/>
    </location>
</feature>
<evidence type="ECO:0000313" key="2">
    <source>
        <dbReference type="EMBL" id="CAG8902387.1"/>
    </source>
</evidence>
<dbReference type="AlphaFoldDB" id="A0A9W4KEP4"/>
<organism evidence="2 3">
    <name type="scientific">Penicillium egyptiacum</name>
    <dbReference type="NCBI Taxonomy" id="1303716"/>
    <lineage>
        <taxon>Eukaryota</taxon>
        <taxon>Fungi</taxon>
        <taxon>Dikarya</taxon>
        <taxon>Ascomycota</taxon>
        <taxon>Pezizomycotina</taxon>
        <taxon>Eurotiomycetes</taxon>
        <taxon>Eurotiomycetidae</taxon>
        <taxon>Eurotiales</taxon>
        <taxon>Aspergillaceae</taxon>
        <taxon>Penicillium</taxon>
    </lineage>
</organism>
<gene>
    <name evidence="2" type="ORF">PEGY_LOCUS6762</name>
</gene>
<reference evidence="2" key="1">
    <citation type="submission" date="2021-07" db="EMBL/GenBank/DDBJ databases">
        <authorList>
            <person name="Branca A.L. A."/>
        </authorList>
    </citation>
    <scope>NUCLEOTIDE SEQUENCE</scope>
</reference>
<evidence type="ECO:0000256" key="1">
    <source>
        <dbReference type="SAM" id="MobiDB-lite"/>
    </source>
</evidence>
<feature type="compositionally biased region" description="Acidic residues" evidence="1">
    <location>
        <begin position="94"/>
        <end position="106"/>
    </location>
</feature>
<accession>A0A9W4KEP4</accession>
<sequence>MVSDAGVKKTPKNERKATKHSQEKLENLLGEAQKEEKSNGQGPSAGEQGAAAPGPVDDRQSADREQPDQPNSSQGSDISGDSHRGTGPANEPGSSDEEMSDAEPDITNESTSTGTAGAQTRGMNNSSVGAQLFVDFEKLNIDEGRHKKKGRHEDPQPGDIAGFGGTGNNRFFIFRVGPAQAPRHVFRRTSAYSTEGFENLSHNRISLLKYNGLNGDRLWQYTRRNIAGFRGIAIDKTESSLKCPQTWINVEWKDIKEEHRYLLVNECNWTPRTDVIRLSGRKVASIGIRAIWTLQETLHIEAIQREGKLVSPLPFPLAPFEAEKIKPERSRTPDQFEPTLALFKSFSSTPKSRSSISGGNMANGIKREQEQETSTIVPPRSAIQTAPESNVFEVESGGSSQSKTQAPKKFNVQTYMASVEKAEKWNAMSEAEREKRYRIALANYDHYKEERQIKGDVEVEEEL</sequence>
<comment type="caution">
    <text evidence="2">The sequence shown here is derived from an EMBL/GenBank/DDBJ whole genome shotgun (WGS) entry which is preliminary data.</text>
</comment>
<keyword evidence="3" id="KW-1185">Reference proteome</keyword>
<feature type="compositionally biased region" description="Basic and acidic residues" evidence="1">
    <location>
        <begin position="145"/>
        <end position="155"/>
    </location>
</feature>
<feature type="compositionally biased region" description="Basic and acidic residues" evidence="1">
    <location>
        <begin position="11"/>
        <end position="38"/>
    </location>
</feature>
<feature type="compositionally biased region" description="Basic and acidic residues" evidence="1">
    <location>
        <begin position="56"/>
        <end position="67"/>
    </location>
</feature>
<dbReference type="OrthoDB" id="4315250at2759"/>
<name>A0A9W4KEP4_9EURO</name>
<protein>
    <submittedName>
        <fullName evidence="2">Uncharacterized protein</fullName>
    </submittedName>
</protein>
<dbReference type="Proteomes" id="UP001154252">
    <property type="component" value="Unassembled WGS sequence"/>
</dbReference>